<evidence type="ECO:0000313" key="2">
    <source>
        <dbReference type="Proteomes" id="UP000094795"/>
    </source>
</evidence>
<gene>
    <name evidence="1" type="ORF">AWJ14_12295</name>
</gene>
<dbReference type="SUPFAM" id="SSF48371">
    <property type="entry name" value="ARM repeat"/>
    <property type="match status" value="1"/>
</dbReference>
<dbReference type="AlphaFoldDB" id="A0A1C1YR30"/>
<evidence type="ECO:0000313" key="1">
    <source>
        <dbReference type="EMBL" id="OCW55992.1"/>
    </source>
</evidence>
<dbReference type="EMBL" id="LQZT01000048">
    <property type="protein sequence ID" value="OCW55992.1"/>
    <property type="molecule type" value="Genomic_DNA"/>
</dbReference>
<dbReference type="InterPro" id="IPR014825">
    <property type="entry name" value="DNA_alkylation"/>
</dbReference>
<comment type="caution">
    <text evidence="1">The sequence shown here is derived from an EMBL/GenBank/DDBJ whole genome shotgun (WGS) entry which is preliminary data.</text>
</comment>
<protein>
    <submittedName>
        <fullName evidence="1">DNA alkylation repair protein</fullName>
    </submittedName>
</protein>
<organism evidence="1 2">
    <name type="scientific">Hoeflea olei</name>
    <dbReference type="NCBI Taxonomy" id="1480615"/>
    <lineage>
        <taxon>Bacteria</taxon>
        <taxon>Pseudomonadati</taxon>
        <taxon>Pseudomonadota</taxon>
        <taxon>Alphaproteobacteria</taxon>
        <taxon>Hyphomicrobiales</taxon>
        <taxon>Rhizobiaceae</taxon>
        <taxon>Hoeflea</taxon>
    </lineage>
</organism>
<dbReference type="InterPro" id="IPR016024">
    <property type="entry name" value="ARM-type_fold"/>
</dbReference>
<dbReference type="STRING" id="1480615.AWJ14_12295"/>
<dbReference type="RefSeq" id="WP_066183165.1">
    <property type="nucleotide sequence ID" value="NZ_LQZT01000048.1"/>
</dbReference>
<proteinExistence type="predicted"/>
<name>A0A1C1YR30_9HYPH</name>
<dbReference type="Proteomes" id="UP000094795">
    <property type="component" value="Unassembled WGS sequence"/>
</dbReference>
<keyword evidence="2" id="KW-1185">Reference proteome</keyword>
<dbReference type="Gene3D" id="1.25.40.290">
    <property type="entry name" value="ARM repeat domains"/>
    <property type="match status" value="1"/>
</dbReference>
<reference evidence="1 2" key="1">
    <citation type="submission" date="2015-12" db="EMBL/GenBank/DDBJ databases">
        <authorList>
            <person name="Shamseldin A."/>
            <person name="Moawad H."/>
            <person name="Abd El-Rahim W.M."/>
            <person name="Sadowsky M.J."/>
        </authorList>
    </citation>
    <scope>NUCLEOTIDE SEQUENCE [LARGE SCALE GENOMIC DNA]</scope>
    <source>
        <strain evidence="1 2">JC234</strain>
    </source>
</reference>
<accession>A0A1C1YR30</accession>
<dbReference type="OrthoDB" id="9797162at2"/>
<dbReference type="Pfam" id="PF08713">
    <property type="entry name" value="DNA_alkylation"/>
    <property type="match status" value="1"/>
</dbReference>
<sequence length="261" mass="28496">MSGTKTPGRGVRDIAPDRLACLNAGTVEAATLTECLAVDFAALLRNVLPEIGADALAEMDRAAATGISRRMALAARLIRDALGDAAADRLQRHPSDTARGWACFLIGMASDMSLADRLVAMRPYADDRHFGVREWSWMAVRPHLAADLDRAIALLSAWTADPSERIRRFASEAIRPRGVWCAHIGVLRNEPHLGLAVLEPLRADPSLYVQDSVGNWLNDAAKDRPEWVQALCARWTLESPVPATARICKRALRSIKPAPHS</sequence>